<evidence type="ECO:0008006" key="4">
    <source>
        <dbReference type="Google" id="ProtNLM"/>
    </source>
</evidence>
<keyword evidence="3" id="KW-1185">Reference proteome</keyword>
<keyword evidence="1" id="KW-1133">Transmembrane helix</keyword>
<dbReference type="STRING" id="33097.A0A150GHQ9"/>
<proteinExistence type="predicted"/>
<reference evidence="3" key="1">
    <citation type="journal article" date="2016" name="Nat. Commun.">
        <title>The Gonium pectorale genome demonstrates co-option of cell cycle regulation during the evolution of multicellularity.</title>
        <authorList>
            <person name="Hanschen E.R."/>
            <person name="Marriage T.N."/>
            <person name="Ferris P.J."/>
            <person name="Hamaji T."/>
            <person name="Toyoda A."/>
            <person name="Fujiyama A."/>
            <person name="Neme R."/>
            <person name="Noguchi H."/>
            <person name="Minakuchi Y."/>
            <person name="Suzuki M."/>
            <person name="Kawai-Toyooka H."/>
            <person name="Smith D.R."/>
            <person name="Sparks H."/>
            <person name="Anderson J."/>
            <person name="Bakaric R."/>
            <person name="Luria V."/>
            <person name="Karger A."/>
            <person name="Kirschner M.W."/>
            <person name="Durand P.M."/>
            <person name="Michod R.E."/>
            <person name="Nozaki H."/>
            <person name="Olson B.J."/>
        </authorList>
    </citation>
    <scope>NUCLEOTIDE SEQUENCE [LARGE SCALE GENOMIC DNA]</scope>
    <source>
        <strain evidence="3">NIES-2863</strain>
    </source>
</reference>
<evidence type="ECO:0000256" key="1">
    <source>
        <dbReference type="SAM" id="Phobius"/>
    </source>
</evidence>
<feature type="transmembrane region" description="Helical" evidence="1">
    <location>
        <begin position="52"/>
        <end position="73"/>
    </location>
</feature>
<sequence>MAQKGGILGKATELAGTVLLVSFWYIVNIGLMLSNKWLISETGFHSSTVLTLLHMVTSTAASGVMVVAGWVPYKPLTRALAWKVFALAASFTVSVATW</sequence>
<dbReference type="Proteomes" id="UP000075714">
    <property type="component" value="Unassembled WGS sequence"/>
</dbReference>
<keyword evidence="1" id="KW-0472">Membrane</keyword>
<dbReference type="EMBL" id="LSYV01000023">
    <property type="protein sequence ID" value="KXZ49347.1"/>
    <property type="molecule type" value="Genomic_DNA"/>
</dbReference>
<organism evidence="2 3">
    <name type="scientific">Gonium pectorale</name>
    <name type="common">Green alga</name>
    <dbReference type="NCBI Taxonomy" id="33097"/>
    <lineage>
        <taxon>Eukaryota</taxon>
        <taxon>Viridiplantae</taxon>
        <taxon>Chlorophyta</taxon>
        <taxon>core chlorophytes</taxon>
        <taxon>Chlorophyceae</taxon>
        <taxon>CS clade</taxon>
        <taxon>Chlamydomonadales</taxon>
        <taxon>Volvocaceae</taxon>
        <taxon>Gonium</taxon>
    </lineage>
</organism>
<dbReference type="AlphaFoldDB" id="A0A150GHQ9"/>
<keyword evidence="1" id="KW-0812">Transmembrane</keyword>
<gene>
    <name evidence="2" type="ORF">GPECTOR_22g941</name>
</gene>
<evidence type="ECO:0000313" key="3">
    <source>
        <dbReference type="Proteomes" id="UP000075714"/>
    </source>
</evidence>
<protein>
    <recommendedName>
        <fullName evidence="4">Sugar phosphate transporter domain-containing protein</fullName>
    </recommendedName>
</protein>
<evidence type="ECO:0000313" key="2">
    <source>
        <dbReference type="EMBL" id="KXZ49347.1"/>
    </source>
</evidence>
<comment type="caution">
    <text evidence="2">The sequence shown here is derived from an EMBL/GenBank/DDBJ whole genome shotgun (WGS) entry which is preliminary data.</text>
</comment>
<feature type="transmembrane region" description="Helical" evidence="1">
    <location>
        <begin position="12"/>
        <end position="32"/>
    </location>
</feature>
<accession>A0A150GHQ9</accession>
<name>A0A150GHQ9_GONPE</name>